<keyword evidence="2" id="KW-1185">Reference proteome</keyword>
<comment type="caution">
    <text evidence="1">The sequence shown here is derived from an EMBL/GenBank/DDBJ whole genome shotgun (WGS) entry which is preliminary data.</text>
</comment>
<evidence type="ECO:0000313" key="1">
    <source>
        <dbReference type="EMBL" id="MPC27758.1"/>
    </source>
</evidence>
<organism evidence="1 2">
    <name type="scientific">Portunus trituberculatus</name>
    <name type="common">Swimming crab</name>
    <name type="synonym">Neptunus trituberculatus</name>
    <dbReference type="NCBI Taxonomy" id="210409"/>
    <lineage>
        <taxon>Eukaryota</taxon>
        <taxon>Metazoa</taxon>
        <taxon>Ecdysozoa</taxon>
        <taxon>Arthropoda</taxon>
        <taxon>Crustacea</taxon>
        <taxon>Multicrustacea</taxon>
        <taxon>Malacostraca</taxon>
        <taxon>Eumalacostraca</taxon>
        <taxon>Eucarida</taxon>
        <taxon>Decapoda</taxon>
        <taxon>Pleocyemata</taxon>
        <taxon>Brachyura</taxon>
        <taxon>Eubrachyura</taxon>
        <taxon>Portunoidea</taxon>
        <taxon>Portunidae</taxon>
        <taxon>Portuninae</taxon>
        <taxon>Portunus</taxon>
    </lineage>
</organism>
<sequence length="85" mass="9686">MTQHVEQQHGSFIYFDYGDVLARVDEPVELTCGVESHLRLCAWETERGDVEDVHAGVHPSMRAPSNRTHNQCGIFVDALTERSFR</sequence>
<evidence type="ECO:0000313" key="2">
    <source>
        <dbReference type="Proteomes" id="UP000324222"/>
    </source>
</evidence>
<dbReference type="Proteomes" id="UP000324222">
    <property type="component" value="Unassembled WGS sequence"/>
</dbReference>
<dbReference type="AlphaFoldDB" id="A0A5B7E1Y0"/>
<gene>
    <name evidence="1" type="ORF">E2C01_020938</name>
</gene>
<dbReference type="EMBL" id="VSRR010001798">
    <property type="protein sequence ID" value="MPC27758.1"/>
    <property type="molecule type" value="Genomic_DNA"/>
</dbReference>
<protein>
    <submittedName>
        <fullName evidence="1">Uncharacterized protein</fullName>
    </submittedName>
</protein>
<name>A0A5B7E1Y0_PORTR</name>
<reference evidence="1 2" key="1">
    <citation type="submission" date="2019-05" db="EMBL/GenBank/DDBJ databases">
        <title>Another draft genome of Portunus trituberculatus and its Hox gene families provides insights of decapod evolution.</title>
        <authorList>
            <person name="Jeong J.-H."/>
            <person name="Song I."/>
            <person name="Kim S."/>
            <person name="Choi T."/>
            <person name="Kim D."/>
            <person name="Ryu S."/>
            <person name="Kim W."/>
        </authorList>
    </citation>
    <scope>NUCLEOTIDE SEQUENCE [LARGE SCALE GENOMIC DNA]</scope>
    <source>
        <tissue evidence="1">Muscle</tissue>
    </source>
</reference>
<accession>A0A5B7E1Y0</accession>
<proteinExistence type="predicted"/>